<keyword evidence="2 6" id="KW-0812">Transmembrane</keyword>
<reference evidence="8 9" key="1">
    <citation type="submission" date="2024-03" db="EMBL/GenBank/DDBJ databases">
        <title>Natural products discovery in diverse microorganisms through a two-stage MS feature dereplication strategy.</title>
        <authorList>
            <person name="Zhang R."/>
        </authorList>
    </citation>
    <scope>NUCLEOTIDE SEQUENCE [LARGE SCALE GENOMIC DNA]</scope>
    <source>
        <strain evidence="8 9">18930</strain>
    </source>
</reference>
<keyword evidence="4 6" id="KW-0472">Membrane</keyword>
<accession>A0ABZ2PIP5</accession>
<dbReference type="InterPro" id="IPR052902">
    <property type="entry name" value="ABC-2_transporter"/>
</dbReference>
<evidence type="ECO:0000256" key="3">
    <source>
        <dbReference type="ARBA" id="ARBA00022989"/>
    </source>
</evidence>
<keyword evidence="9" id="KW-1185">Reference proteome</keyword>
<dbReference type="Pfam" id="PF01061">
    <property type="entry name" value="ABC2_membrane"/>
    <property type="match status" value="1"/>
</dbReference>
<dbReference type="EMBL" id="CP147846">
    <property type="protein sequence ID" value="WXG67753.1"/>
    <property type="molecule type" value="Genomic_DNA"/>
</dbReference>
<feature type="domain" description="ABC-2 type transporter transmembrane" evidence="7">
    <location>
        <begin position="14"/>
        <end position="222"/>
    </location>
</feature>
<feature type="transmembrane region" description="Helical" evidence="6">
    <location>
        <begin position="31"/>
        <end position="50"/>
    </location>
</feature>
<evidence type="ECO:0000313" key="8">
    <source>
        <dbReference type="EMBL" id="WXG67753.1"/>
    </source>
</evidence>
<keyword evidence="3 6" id="KW-1133">Transmembrane helix</keyword>
<evidence type="ECO:0000256" key="4">
    <source>
        <dbReference type="ARBA" id="ARBA00023136"/>
    </source>
</evidence>
<dbReference type="RefSeq" id="WP_338887508.1">
    <property type="nucleotide sequence ID" value="NZ_CP147846.1"/>
</dbReference>
<comment type="subcellular location">
    <subcellularLocation>
        <location evidence="1">Membrane</location>
        <topology evidence="1">Multi-pass membrane protein</topology>
    </subcellularLocation>
</comment>
<evidence type="ECO:0000256" key="2">
    <source>
        <dbReference type="ARBA" id="ARBA00022692"/>
    </source>
</evidence>
<feature type="transmembrane region" description="Helical" evidence="6">
    <location>
        <begin position="118"/>
        <end position="137"/>
    </location>
</feature>
<feature type="transmembrane region" description="Helical" evidence="6">
    <location>
        <begin position="70"/>
        <end position="88"/>
    </location>
</feature>
<evidence type="ECO:0000256" key="5">
    <source>
        <dbReference type="ARBA" id="ARBA00023251"/>
    </source>
</evidence>
<evidence type="ECO:0000256" key="1">
    <source>
        <dbReference type="ARBA" id="ARBA00004141"/>
    </source>
</evidence>
<dbReference type="PANTHER" id="PTHR43027">
    <property type="entry name" value="DOXORUBICIN RESISTANCE ABC TRANSPORTER PERMEASE PROTEIN DRRC-RELATED"/>
    <property type="match status" value="1"/>
</dbReference>
<feature type="transmembrane region" description="Helical" evidence="6">
    <location>
        <begin position="236"/>
        <end position="255"/>
    </location>
</feature>
<evidence type="ECO:0000259" key="7">
    <source>
        <dbReference type="Pfam" id="PF01061"/>
    </source>
</evidence>
<feature type="transmembrane region" description="Helical" evidence="6">
    <location>
        <begin position="180"/>
        <end position="203"/>
    </location>
</feature>
<evidence type="ECO:0000256" key="6">
    <source>
        <dbReference type="SAM" id="Phobius"/>
    </source>
</evidence>
<evidence type="ECO:0000313" key="9">
    <source>
        <dbReference type="Proteomes" id="UP001432000"/>
    </source>
</evidence>
<dbReference type="InterPro" id="IPR000412">
    <property type="entry name" value="ABC_2_transport"/>
</dbReference>
<feature type="transmembrane region" description="Helical" evidence="6">
    <location>
        <begin position="143"/>
        <end position="168"/>
    </location>
</feature>
<dbReference type="InterPro" id="IPR013525">
    <property type="entry name" value="ABC2_TM"/>
</dbReference>
<dbReference type="PANTHER" id="PTHR43027:SF1">
    <property type="entry name" value="DOXORUBICIN RESISTANCE ABC TRANSPORTER PERMEASE PROTEIN DRRC-RELATED"/>
    <property type="match status" value="1"/>
</dbReference>
<keyword evidence="5" id="KW-0046">Antibiotic resistance</keyword>
<organism evidence="8 9">
    <name type="scientific">Rhodococcus sovatensis</name>
    <dbReference type="NCBI Taxonomy" id="1805840"/>
    <lineage>
        <taxon>Bacteria</taxon>
        <taxon>Bacillati</taxon>
        <taxon>Actinomycetota</taxon>
        <taxon>Actinomycetes</taxon>
        <taxon>Mycobacteriales</taxon>
        <taxon>Nocardiaceae</taxon>
        <taxon>Rhodococcus</taxon>
    </lineage>
</organism>
<dbReference type="Proteomes" id="UP001432000">
    <property type="component" value="Chromosome"/>
</dbReference>
<gene>
    <name evidence="8" type="ORF">WDS16_21405</name>
</gene>
<sequence>MTTTENSAAVFVPQTLIQSQRMLLHLFRNPMSLVQSIVYPASMLVILDIVLGRQVSAFAGHDSLHGTVPMTALLSAMLGAVAGAVTLGREWDAGILARFWVLPIHRASGLATRVTSEGVRILSTTMLITGLGLLLGFRFSGSLFSALAFVAVPLMFGIAFATAVIAASFTLGKTLLVESVSLLCSLAMFFNPGFVPLAAYPTWLQPLVENQPMSCAIEAMTALSLGEPAGASLLKAAAWSSIIFAVAVVPALRGLRRATVPR</sequence>
<protein>
    <submittedName>
        <fullName evidence="8">ABC transporter permease</fullName>
    </submittedName>
</protein>
<proteinExistence type="predicted"/>
<name>A0ABZ2PIP5_9NOCA</name>
<dbReference type="PIRSF" id="PIRSF006648">
    <property type="entry name" value="DrrB"/>
    <property type="match status" value="1"/>
</dbReference>